<comment type="caution">
    <text evidence="1">The sequence shown here is derived from an EMBL/GenBank/DDBJ whole genome shotgun (WGS) entry which is preliminary data.</text>
</comment>
<evidence type="ECO:0000313" key="1">
    <source>
        <dbReference type="EMBL" id="KAK1943097.1"/>
    </source>
</evidence>
<name>A0AAD9GQT1_9STRA</name>
<dbReference type="EMBL" id="JASMQC010000008">
    <property type="protein sequence ID" value="KAK1943097.1"/>
    <property type="molecule type" value="Genomic_DNA"/>
</dbReference>
<dbReference type="SUPFAM" id="SSF52058">
    <property type="entry name" value="L domain-like"/>
    <property type="match status" value="1"/>
</dbReference>
<organism evidence="1 2">
    <name type="scientific">Phytophthora citrophthora</name>
    <dbReference type="NCBI Taxonomy" id="4793"/>
    <lineage>
        <taxon>Eukaryota</taxon>
        <taxon>Sar</taxon>
        <taxon>Stramenopiles</taxon>
        <taxon>Oomycota</taxon>
        <taxon>Peronosporomycetes</taxon>
        <taxon>Peronosporales</taxon>
        <taxon>Peronosporaceae</taxon>
        <taxon>Phytophthora</taxon>
    </lineage>
</organism>
<gene>
    <name evidence="1" type="ORF">P3T76_005734</name>
</gene>
<evidence type="ECO:0000313" key="2">
    <source>
        <dbReference type="Proteomes" id="UP001259832"/>
    </source>
</evidence>
<reference evidence="1" key="1">
    <citation type="submission" date="2023-08" db="EMBL/GenBank/DDBJ databases">
        <title>Reference Genome Resource for the Citrus Pathogen Phytophthora citrophthora.</title>
        <authorList>
            <person name="Moller H."/>
            <person name="Coetzee B."/>
            <person name="Rose L.J."/>
            <person name="Van Niekerk J.M."/>
        </authorList>
    </citation>
    <scope>NUCLEOTIDE SEQUENCE</scope>
    <source>
        <strain evidence="1">STE-U-9442</strain>
    </source>
</reference>
<dbReference type="AlphaFoldDB" id="A0AAD9GQT1"/>
<dbReference type="Gene3D" id="3.80.10.10">
    <property type="entry name" value="Ribonuclease Inhibitor"/>
    <property type="match status" value="1"/>
</dbReference>
<keyword evidence="2" id="KW-1185">Reference proteome</keyword>
<accession>A0AAD9GQT1</accession>
<protein>
    <submittedName>
        <fullName evidence="1">Uncharacterized protein</fullName>
    </submittedName>
</protein>
<dbReference type="Proteomes" id="UP001259832">
    <property type="component" value="Unassembled WGS sequence"/>
</dbReference>
<sequence length="215" mass="24167">MPNGELPLGLLADDLPQNLMDIQFCVTNLRTLPDDFDLKWPQIASIYFEASNFTEVPPSLARLSPQDLSLALNPISQIPAALFEGYGSYLHVGGTLISELPQNVKDVSPYLKVRLENTNISFFWDWIDPLAANIGLWPSAVPTILATGTPYCKELQQLYDGQISSFSEPWHENMSILLLNASSTNWDTLQKAVSCEEWPSTWYPLDKEDAYSQIR</sequence>
<proteinExistence type="predicted"/>
<dbReference type="InterPro" id="IPR032675">
    <property type="entry name" value="LRR_dom_sf"/>
</dbReference>